<keyword evidence="1" id="KW-0472">Membrane</keyword>
<dbReference type="AlphaFoldDB" id="U1I8F6"/>
<proteinExistence type="predicted"/>
<dbReference type="Proteomes" id="UP000016529">
    <property type="component" value="Unassembled WGS sequence"/>
</dbReference>
<name>U1I8F6_9PAST</name>
<feature type="transmembrane region" description="Helical" evidence="1">
    <location>
        <begin position="29"/>
        <end position="52"/>
    </location>
</feature>
<organism evidence="2 3">
    <name type="scientific">Gallibacterium anatis 12656/12</name>
    <dbReference type="NCBI Taxonomy" id="1195244"/>
    <lineage>
        <taxon>Bacteria</taxon>
        <taxon>Pseudomonadati</taxon>
        <taxon>Pseudomonadota</taxon>
        <taxon>Gammaproteobacteria</taxon>
        <taxon>Pasteurellales</taxon>
        <taxon>Pasteurellaceae</taxon>
        <taxon>Gallibacterium</taxon>
    </lineage>
</organism>
<keyword evidence="1" id="KW-0812">Transmembrane</keyword>
<evidence type="ECO:0000313" key="2">
    <source>
        <dbReference type="EMBL" id="ERF78549.1"/>
    </source>
</evidence>
<accession>U1I8F6</accession>
<comment type="caution">
    <text evidence="2">The sequence shown here is derived from an EMBL/GenBank/DDBJ whole genome shotgun (WGS) entry which is preliminary data.</text>
</comment>
<evidence type="ECO:0000313" key="3">
    <source>
        <dbReference type="Proteomes" id="UP000016529"/>
    </source>
</evidence>
<dbReference type="EMBL" id="AVOX01000021">
    <property type="protein sequence ID" value="ERF78549.1"/>
    <property type="molecule type" value="Genomic_DNA"/>
</dbReference>
<sequence>MQARQHHIEPIAVIMPVFFAVFHKGTLKFARFVFIAYFFRIIGLAVGKVIFIDKIVPRIIRRIDINHFHRIKIGFLQNFEDF</sequence>
<gene>
    <name evidence="2" type="ORF">N561_05580</name>
</gene>
<reference evidence="2 3" key="1">
    <citation type="journal article" date="2013" name="Genome Announc.">
        <title>Draft Genome Sequence of Gallibacterium anatis bv. haemolytica 12656-12 Liver, an Isolate Obtained from the Liver of a Septicemic Chicken.</title>
        <authorList>
            <person name="Kudirkiene E."/>
            <person name="Christensen H."/>
            <person name="Bojesen A.M."/>
        </authorList>
    </citation>
    <scope>NUCLEOTIDE SEQUENCE [LARGE SCALE GENOMIC DNA]</scope>
    <source>
        <strain evidence="2">12656/12</strain>
    </source>
</reference>
<keyword evidence="1" id="KW-1133">Transmembrane helix</keyword>
<protein>
    <submittedName>
        <fullName evidence="2">Uncharacterized protein</fullName>
    </submittedName>
</protein>
<evidence type="ECO:0000256" key="1">
    <source>
        <dbReference type="SAM" id="Phobius"/>
    </source>
</evidence>